<dbReference type="Proteomes" id="UP000563151">
    <property type="component" value="Unassembled WGS sequence"/>
</dbReference>
<dbReference type="EMBL" id="JAAZWO010000009">
    <property type="protein sequence ID" value="MBC2398016.1"/>
    <property type="molecule type" value="Genomic_DNA"/>
</dbReference>
<organism evidence="1 2">
    <name type="scientific">Clostridium tetanomorphum</name>
    <dbReference type="NCBI Taxonomy" id="1553"/>
    <lineage>
        <taxon>Bacteria</taxon>
        <taxon>Bacillati</taxon>
        <taxon>Bacillota</taxon>
        <taxon>Clostridia</taxon>
        <taxon>Eubacteriales</taxon>
        <taxon>Clostridiaceae</taxon>
        <taxon>Clostridium</taxon>
    </lineage>
</organism>
<dbReference type="InterPro" id="IPR018755">
    <property type="entry name" value="Phage_Mu_Gp48"/>
</dbReference>
<reference evidence="1 2" key="1">
    <citation type="submission" date="2020-04" db="EMBL/GenBank/DDBJ databases">
        <title>Genomic insights into acetone-butanol-ethanol (ABE) fermentation by sequencing solventogenic clostridia strains.</title>
        <authorList>
            <person name="Brown S."/>
        </authorList>
    </citation>
    <scope>NUCLEOTIDE SEQUENCE [LARGE SCALE GENOMIC DNA]</scope>
    <source>
        <strain evidence="1 2">DJ011</strain>
    </source>
</reference>
<keyword evidence="2" id="KW-1185">Reference proteome</keyword>
<sequence>MSSYNNLTTYIPSFILQDKTFDYNLKIIGSELDKLNVDTSDLERQLFPETCTWGIDFWEKFCGINNRDKPLELRRELIITKFSSTNMITKNKLREIIKSYTKDNGSDIIYYFNKYMFAIRCNIDSYTKGLSKLIEEIKPAHLVYFFIFTVMLLKNKEKFEGEVVNRLFLNFRGNVPLLLDGGWLLNGQYSLDGYKNYPKDPITVKANNIFNIITSEYFKSILGFFIKENLITTELFKSSFLVNKFSSNSFNNTVVKSKINFKIKQNESFTKNTLTIEKNLWFLNGKYNLDGTKILNSEIKREEL</sequence>
<accession>A0A923EA89</accession>
<protein>
    <submittedName>
        <fullName evidence="1">DUF2313 domain-containing protein</fullName>
    </submittedName>
</protein>
<gene>
    <name evidence="1" type="ORF">HGG79_09535</name>
</gene>
<evidence type="ECO:0000313" key="2">
    <source>
        <dbReference type="Proteomes" id="UP000563151"/>
    </source>
</evidence>
<dbReference type="RefSeq" id="WP_035149186.1">
    <property type="nucleotide sequence ID" value="NZ_JAAZWO010000009.1"/>
</dbReference>
<dbReference type="AlphaFoldDB" id="A0A923EA89"/>
<comment type="caution">
    <text evidence="1">The sequence shown here is derived from an EMBL/GenBank/DDBJ whole genome shotgun (WGS) entry which is preliminary data.</text>
</comment>
<name>A0A923EA89_CLOTT</name>
<evidence type="ECO:0000313" key="1">
    <source>
        <dbReference type="EMBL" id="MBC2398016.1"/>
    </source>
</evidence>
<proteinExistence type="predicted"/>
<dbReference type="Pfam" id="PF10076">
    <property type="entry name" value="Phage_Mu_Gp48"/>
    <property type="match status" value="1"/>
</dbReference>